<keyword evidence="3" id="KW-1185">Reference proteome</keyword>
<proteinExistence type="predicted"/>
<comment type="caution">
    <text evidence="2">The sequence shown here is derived from an EMBL/GenBank/DDBJ whole genome shotgun (WGS) entry which is preliminary data.</text>
</comment>
<dbReference type="EMBL" id="JBFALK010000003">
    <property type="protein sequence ID" value="MEV0968327.1"/>
    <property type="molecule type" value="Genomic_DNA"/>
</dbReference>
<dbReference type="Proteomes" id="UP001551675">
    <property type="component" value="Unassembled WGS sequence"/>
</dbReference>
<protein>
    <submittedName>
        <fullName evidence="2">GNAT family N-acetyltransferase</fullName>
        <ecNumber evidence="2">2.3.1.-</ecNumber>
    </submittedName>
</protein>
<evidence type="ECO:0000313" key="3">
    <source>
        <dbReference type="Proteomes" id="UP001551675"/>
    </source>
</evidence>
<keyword evidence="2" id="KW-0808">Transferase</keyword>
<dbReference type="Gene3D" id="3.40.630.30">
    <property type="match status" value="1"/>
</dbReference>
<organism evidence="2 3">
    <name type="scientific">Microtetraspora glauca</name>
    <dbReference type="NCBI Taxonomy" id="1996"/>
    <lineage>
        <taxon>Bacteria</taxon>
        <taxon>Bacillati</taxon>
        <taxon>Actinomycetota</taxon>
        <taxon>Actinomycetes</taxon>
        <taxon>Streptosporangiales</taxon>
        <taxon>Streptosporangiaceae</taxon>
        <taxon>Microtetraspora</taxon>
    </lineage>
</organism>
<reference evidence="2 3" key="1">
    <citation type="submission" date="2024-06" db="EMBL/GenBank/DDBJ databases">
        <title>The Natural Products Discovery Center: Release of the First 8490 Sequenced Strains for Exploring Actinobacteria Biosynthetic Diversity.</title>
        <authorList>
            <person name="Kalkreuter E."/>
            <person name="Kautsar S.A."/>
            <person name="Yang D."/>
            <person name="Bader C.D."/>
            <person name="Teijaro C.N."/>
            <person name="Fluegel L."/>
            <person name="Davis C.M."/>
            <person name="Simpson J.R."/>
            <person name="Lauterbach L."/>
            <person name="Steele A.D."/>
            <person name="Gui C."/>
            <person name="Meng S."/>
            <person name="Li G."/>
            <person name="Viehrig K."/>
            <person name="Ye F."/>
            <person name="Su P."/>
            <person name="Kiefer A.F."/>
            <person name="Nichols A."/>
            <person name="Cepeda A.J."/>
            <person name="Yan W."/>
            <person name="Fan B."/>
            <person name="Jiang Y."/>
            <person name="Adhikari A."/>
            <person name="Zheng C.-J."/>
            <person name="Schuster L."/>
            <person name="Cowan T.M."/>
            <person name="Smanski M.J."/>
            <person name="Chevrette M.G."/>
            <person name="De Carvalho L.P.S."/>
            <person name="Shen B."/>
        </authorList>
    </citation>
    <scope>NUCLEOTIDE SEQUENCE [LARGE SCALE GENOMIC DNA]</scope>
    <source>
        <strain evidence="2 3">NPDC050100</strain>
    </source>
</reference>
<gene>
    <name evidence="2" type="ORF">AB0I59_06805</name>
</gene>
<dbReference type="EC" id="2.3.1.-" evidence="2"/>
<evidence type="ECO:0000313" key="2">
    <source>
        <dbReference type="EMBL" id="MEV0968327.1"/>
    </source>
</evidence>
<dbReference type="InterPro" id="IPR000182">
    <property type="entry name" value="GNAT_dom"/>
</dbReference>
<dbReference type="RefSeq" id="WP_358130868.1">
    <property type="nucleotide sequence ID" value="NZ_JBFALK010000003.1"/>
</dbReference>
<evidence type="ECO:0000259" key="1">
    <source>
        <dbReference type="Pfam" id="PF00583"/>
    </source>
</evidence>
<name>A0ABV3G9Q9_MICGL</name>
<dbReference type="SUPFAM" id="SSF55729">
    <property type="entry name" value="Acyl-CoA N-acyltransferases (Nat)"/>
    <property type="match status" value="1"/>
</dbReference>
<dbReference type="Pfam" id="PF00583">
    <property type="entry name" value="Acetyltransf_1"/>
    <property type="match status" value="1"/>
</dbReference>
<dbReference type="GO" id="GO:0016746">
    <property type="term" value="F:acyltransferase activity"/>
    <property type="evidence" value="ECO:0007669"/>
    <property type="project" value="UniProtKB-KW"/>
</dbReference>
<feature type="domain" description="N-acetyltransferase" evidence="1">
    <location>
        <begin position="124"/>
        <end position="159"/>
    </location>
</feature>
<accession>A0ABV3G9Q9</accession>
<keyword evidence="2" id="KW-0012">Acyltransferase</keyword>
<sequence length="251" mass="27042">MNPSTVEAVFRLAEVRELAATCVELSGIRGLRLFLSDDLARWASHMRSAAGTDGVNPTFDPGCGKVAPGESLCLWVRDETGGTVACIAGRVFETTDFTMLVRSLKLWFDPVPAGMPDGLRLVLPATFPTLAGRVGHVGGLWIHPEFRGKGLSTILARLARGAVLDRFTADWDTWVSFRKIADKAVLTSAYGTADAALCVDGFFPPTNRHEQVFLSFATRAQVLHAVRDGVAALAGAMRPYGPREELAAVSR</sequence>
<dbReference type="InterPro" id="IPR016181">
    <property type="entry name" value="Acyl_CoA_acyltransferase"/>
</dbReference>